<dbReference type="RefSeq" id="WP_089851228.1">
    <property type="nucleotide sequence ID" value="NZ_FNEJ01000027.1"/>
</dbReference>
<name>A0A1G8T372_9RHOB</name>
<dbReference type="AlphaFoldDB" id="A0A1G8T372"/>
<evidence type="ECO:0000313" key="1">
    <source>
        <dbReference type="EMBL" id="SDJ35120.1"/>
    </source>
</evidence>
<gene>
    <name evidence="1" type="ORF">SAMN04487993_102732</name>
</gene>
<keyword evidence="2" id="KW-1185">Reference proteome</keyword>
<evidence type="ECO:0000313" key="2">
    <source>
        <dbReference type="Proteomes" id="UP000199093"/>
    </source>
</evidence>
<reference evidence="2" key="1">
    <citation type="submission" date="2016-10" db="EMBL/GenBank/DDBJ databases">
        <authorList>
            <person name="Varghese N."/>
            <person name="Submissions S."/>
        </authorList>
    </citation>
    <scope>NUCLEOTIDE SEQUENCE [LARGE SCALE GENOMIC DNA]</scope>
    <source>
        <strain evidence="2">DSM 26424</strain>
    </source>
</reference>
<dbReference type="EMBL" id="FNEJ01000027">
    <property type="protein sequence ID" value="SDJ35120.1"/>
    <property type="molecule type" value="Genomic_DNA"/>
</dbReference>
<dbReference type="STRING" id="555512.SAMN04487993_102732"/>
<protein>
    <submittedName>
        <fullName evidence="1">Uncharacterized protein</fullName>
    </submittedName>
</protein>
<dbReference type="Proteomes" id="UP000199093">
    <property type="component" value="Unassembled WGS sequence"/>
</dbReference>
<sequence>MAFTLPNTRPLDDLLEDLVEELQVPPGRYEQAERSYKSLGEWLHRPESTVRESDPDVYVQGSFRLGTAIKRNRPVATAVILP</sequence>
<accession>A0A1G8T372</accession>
<organism evidence="1 2">
    <name type="scientific">Salipiger marinus</name>
    <dbReference type="NCBI Taxonomy" id="555512"/>
    <lineage>
        <taxon>Bacteria</taxon>
        <taxon>Pseudomonadati</taxon>
        <taxon>Pseudomonadota</taxon>
        <taxon>Alphaproteobacteria</taxon>
        <taxon>Rhodobacterales</taxon>
        <taxon>Roseobacteraceae</taxon>
        <taxon>Salipiger</taxon>
    </lineage>
</organism>
<proteinExistence type="predicted"/>